<feature type="transmembrane region" description="Helical" evidence="8">
    <location>
        <begin position="588"/>
        <end position="606"/>
    </location>
</feature>
<evidence type="ECO:0000256" key="8">
    <source>
        <dbReference type="SAM" id="Phobius"/>
    </source>
</evidence>
<evidence type="ECO:0000256" key="4">
    <source>
        <dbReference type="ARBA" id="ARBA00022692"/>
    </source>
</evidence>
<dbReference type="EMBL" id="NCKV01001554">
    <property type="protein sequence ID" value="RWS28135.1"/>
    <property type="molecule type" value="Genomic_DNA"/>
</dbReference>
<proteinExistence type="inferred from homology"/>
<keyword evidence="4 8" id="KW-0812">Transmembrane</keyword>
<dbReference type="PANTHER" id="PTHR48041:SF89">
    <property type="entry name" value="FI03229P"/>
    <property type="match status" value="1"/>
</dbReference>
<evidence type="ECO:0000256" key="7">
    <source>
        <dbReference type="SAM" id="MobiDB-lite"/>
    </source>
</evidence>
<dbReference type="OrthoDB" id="66620at2759"/>
<feature type="transmembrane region" description="Helical" evidence="8">
    <location>
        <begin position="839"/>
        <end position="861"/>
    </location>
</feature>
<evidence type="ECO:0000256" key="2">
    <source>
        <dbReference type="ARBA" id="ARBA00005814"/>
    </source>
</evidence>
<protein>
    <submittedName>
        <fullName evidence="10">ATP-binding cassette sub-family G member 8-like protein</fullName>
    </submittedName>
</protein>
<dbReference type="Pfam" id="PF00005">
    <property type="entry name" value="ABC_tran"/>
    <property type="match status" value="1"/>
</dbReference>
<accession>A0A443SKW8</accession>
<dbReference type="InterPro" id="IPR013525">
    <property type="entry name" value="ABC2_TM"/>
</dbReference>
<feature type="transmembrane region" description="Helical" evidence="8">
    <location>
        <begin position="694"/>
        <end position="718"/>
    </location>
</feature>
<keyword evidence="10" id="KW-0067">ATP-binding</keyword>
<name>A0A443SKW8_9ACAR</name>
<comment type="subcellular location">
    <subcellularLocation>
        <location evidence="1">Membrane</location>
        <topology evidence="1">Multi-pass membrane protein</topology>
    </subcellularLocation>
</comment>
<dbReference type="GO" id="GO:0005886">
    <property type="term" value="C:plasma membrane"/>
    <property type="evidence" value="ECO:0007669"/>
    <property type="project" value="TreeGrafter"/>
</dbReference>
<keyword evidence="10" id="KW-0547">Nucleotide-binding</keyword>
<keyword evidence="6 8" id="KW-0472">Membrane</keyword>
<dbReference type="Proteomes" id="UP000288716">
    <property type="component" value="Unassembled WGS sequence"/>
</dbReference>
<dbReference type="Pfam" id="PF01061">
    <property type="entry name" value="ABC2_membrane"/>
    <property type="match status" value="1"/>
</dbReference>
<dbReference type="InterPro" id="IPR027417">
    <property type="entry name" value="P-loop_NTPase"/>
</dbReference>
<organism evidence="10 11">
    <name type="scientific">Leptotrombidium deliense</name>
    <dbReference type="NCBI Taxonomy" id="299467"/>
    <lineage>
        <taxon>Eukaryota</taxon>
        <taxon>Metazoa</taxon>
        <taxon>Ecdysozoa</taxon>
        <taxon>Arthropoda</taxon>
        <taxon>Chelicerata</taxon>
        <taxon>Arachnida</taxon>
        <taxon>Acari</taxon>
        <taxon>Acariformes</taxon>
        <taxon>Trombidiformes</taxon>
        <taxon>Prostigmata</taxon>
        <taxon>Anystina</taxon>
        <taxon>Parasitengona</taxon>
        <taxon>Trombiculoidea</taxon>
        <taxon>Trombiculidae</taxon>
        <taxon>Leptotrombidium</taxon>
    </lineage>
</organism>
<evidence type="ECO:0000256" key="5">
    <source>
        <dbReference type="ARBA" id="ARBA00022989"/>
    </source>
</evidence>
<evidence type="ECO:0000259" key="9">
    <source>
        <dbReference type="PROSITE" id="PS50893"/>
    </source>
</evidence>
<comment type="similarity">
    <text evidence="2">Belongs to the ABC transporter superfamily. ABCG family. Eye pigment precursor importer (TC 3.A.1.204) subfamily.</text>
</comment>
<feature type="region of interest" description="Disordered" evidence="7">
    <location>
        <begin position="137"/>
        <end position="170"/>
    </location>
</feature>
<dbReference type="PROSITE" id="PS50893">
    <property type="entry name" value="ABC_TRANSPORTER_2"/>
    <property type="match status" value="1"/>
</dbReference>
<dbReference type="STRING" id="299467.A0A443SKW8"/>
<feature type="transmembrane region" description="Helical" evidence="8">
    <location>
        <begin position="618"/>
        <end position="638"/>
    </location>
</feature>
<feature type="transmembrane region" description="Helical" evidence="8">
    <location>
        <begin position="659"/>
        <end position="682"/>
    </location>
</feature>
<dbReference type="GO" id="GO:0005524">
    <property type="term" value="F:ATP binding"/>
    <property type="evidence" value="ECO:0007669"/>
    <property type="project" value="UniProtKB-KW"/>
</dbReference>
<dbReference type="InterPro" id="IPR003439">
    <property type="entry name" value="ABC_transporter-like_ATP-bd"/>
</dbReference>
<sequence>MWEDRDLRKYTVPQIPVSGGGASMAYGNRAYDQTEDLHAWSIYRQNLNADLSESAIGINKSSNSERPFGNFQLKETTVNNILNHPKYGPRIKNHDPYTYLRFGLPRVKASQSEFGSPYGESNLGGPTVISRQRYVGQGMTSDSASASEEEFEPRNTRRKQTRRMWKSDPDLLRTQTETAFIEKEANNQKHHSKSSQALNTQYFPNGKTMSEIDLKYGANGLTSSKVNPLPFPESANGGFNNVPKNPHLIVRNLYFEVDRTSKARRFCGAQRQKLRVLDNVSFEVRAGEILALMTTCPNEGTSILNILSNRFNSFRSRMKAEIILNGVYMSPQKMSEVVGYVSQDTTLCPQMSARQTLLFSTLVQKPAKRNSFDTKKRTNAVLEELSLSEVRHTSVADLTEAERRRLLIAMSLLLDTDILLLDQPTKGMDIFDSFFLIEYLRQWALISGRAVIITIHPSTYEIFTMLSRICLISTGRVLFFGRRKDLLPYFSNIDFPCPAFKNPSDYYLDLVTLDNLSSEAMLESSQRIENLVELYQRRFANSVSLPRPPSITPPPIRKANFALQFLALWIRALIFTFPYNVIRFCRNIFISLCLSILCGVIYWHIRGGREQEHYWDRIGFYHVLLAVLPLPLFLTEISDVHYEKQYVLNEIKIGLYSKSAYIFSKLLYSLPQATLVFLAFSLPVSSMAGLQQNLIVYLILMLGYLHTIRIIALCSAWLMTKKSTAAICFGFIFALIVLASGTSIHYKDMSIVTRWLYFASPIRWTHEALIHWEFSSNSSVIANPNLPAFVCSHNPIVQAENALLIRADCGFQSRANILKWFNYKDSSLDSLLRSVTNPFIAFGITFASFIVISVLSFCLLARRKHIRKET</sequence>
<comment type="caution">
    <text evidence="10">The sequence shown here is derived from an EMBL/GenBank/DDBJ whole genome shotgun (WGS) entry which is preliminary data.</text>
</comment>
<dbReference type="InterPro" id="IPR050352">
    <property type="entry name" value="ABCG_transporters"/>
</dbReference>
<keyword evidence="3" id="KW-0813">Transport</keyword>
<feature type="transmembrane region" description="Helical" evidence="8">
    <location>
        <begin position="561"/>
        <end position="581"/>
    </location>
</feature>
<evidence type="ECO:0000256" key="6">
    <source>
        <dbReference type="ARBA" id="ARBA00023136"/>
    </source>
</evidence>
<evidence type="ECO:0000313" key="10">
    <source>
        <dbReference type="EMBL" id="RWS28135.1"/>
    </source>
</evidence>
<reference evidence="10 11" key="1">
    <citation type="journal article" date="2018" name="Gigascience">
        <title>Genomes of trombidid mites reveal novel predicted allergens and laterally-transferred genes associated with secondary metabolism.</title>
        <authorList>
            <person name="Dong X."/>
            <person name="Chaisiri K."/>
            <person name="Xia D."/>
            <person name="Armstrong S.D."/>
            <person name="Fang Y."/>
            <person name="Donnelly M.J."/>
            <person name="Kadowaki T."/>
            <person name="McGarry J.W."/>
            <person name="Darby A.C."/>
            <person name="Makepeace B.L."/>
        </authorList>
    </citation>
    <scope>NUCLEOTIDE SEQUENCE [LARGE SCALE GENOMIC DNA]</scope>
    <source>
        <strain evidence="10">UoL-UT</strain>
    </source>
</reference>
<dbReference type="GO" id="GO:0140359">
    <property type="term" value="F:ABC-type transporter activity"/>
    <property type="evidence" value="ECO:0007669"/>
    <property type="project" value="InterPro"/>
</dbReference>
<dbReference type="GO" id="GO:0016887">
    <property type="term" value="F:ATP hydrolysis activity"/>
    <property type="evidence" value="ECO:0007669"/>
    <property type="project" value="InterPro"/>
</dbReference>
<evidence type="ECO:0000313" key="11">
    <source>
        <dbReference type="Proteomes" id="UP000288716"/>
    </source>
</evidence>
<dbReference type="SUPFAM" id="SSF52540">
    <property type="entry name" value="P-loop containing nucleoside triphosphate hydrolases"/>
    <property type="match status" value="1"/>
</dbReference>
<keyword evidence="11" id="KW-1185">Reference proteome</keyword>
<dbReference type="Gene3D" id="3.40.50.300">
    <property type="entry name" value="P-loop containing nucleotide triphosphate hydrolases"/>
    <property type="match status" value="1"/>
</dbReference>
<dbReference type="VEuPathDB" id="VectorBase:LDEU003906"/>
<keyword evidence="5 8" id="KW-1133">Transmembrane helix</keyword>
<dbReference type="PANTHER" id="PTHR48041">
    <property type="entry name" value="ABC TRANSPORTER G FAMILY MEMBER 28"/>
    <property type="match status" value="1"/>
</dbReference>
<gene>
    <name evidence="10" type="ORF">B4U80_08847</name>
</gene>
<feature type="transmembrane region" description="Helical" evidence="8">
    <location>
        <begin position="725"/>
        <end position="746"/>
    </location>
</feature>
<evidence type="ECO:0000256" key="1">
    <source>
        <dbReference type="ARBA" id="ARBA00004141"/>
    </source>
</evidence>
<feature type="domain" description="ABC transporter" evidence="9">
    <location>
        <begin position="255"/>
        <end position="499"/>
    </location>
</feature>
<dbReference type="AlphaFoldDB" id="A0A443SKW8"/>
<evidence type="ECO:0000256" key="3">
    <source>
        <dbReference type="ARBA" id="ARBA00022448"/>
    </source>
</evidence>